<dbReference type="AlphaFoldDB" id="A0A645DKA9"/>
<accession>A0A645DKA9</accession>
<evidence type="ECO:0000313" key="1">
    <source>
        <dbReference type="EMBL" id="MPM89870.1"/>
    </source>
</evidence>
<gene>
    <name evidence="1" type="ORF">SDC9_136985</name>
</gene>
<comment type="caution">
    <text evidence="1">The sequence shown here is derived from an EMBL/GenBank/DDBJ whole genome shotgun (WGS) entry which is preliminary data.</text>
</comment>
<reference evidence="1" key="1">
    <citation type="submission" date="2019-08" db="EMBL/GenBank/DDBJ databases">
        <authorList>
            <person name="Kucharzyk K."/>
            <person name="Murdoch R.W."/>
            <person name="Higgins S."/>
            <person name="Loffler F."/>
        </authorList>
    </citation>
    <scope>NUCLEOTIDE SEQUENCE</scope>
</reference>
<protein>
    <submittedName>
        <fullName evidence="1">Uncharacterized protein</fullName>
    </submittedName>
</protein>
<organism evidence="1">
    <name type="scientific">bioreactor metagenome</name>
    <dbReference type="NCBI Taxonomy" id="1076179"/>
    <lineage>
        <taxon>unclassified sequences</taxon>
        <taxon>metagenomes</taxon>
        <taxon>ecological metagenomes</taxon>
    </lineage>
</organism>
<proteinExistence type="predicted"/>
<sequence>MFNELENLVGIFFAAVNHNPVCAGVAKSEGTRKGIFHAPGKNQAFNARNDHKFLRSLSPFARGDLGREIFDAFLRLLHFSPKQRILFKPCFVLNDHGGYPHPLEGSHIINEMLGQTAGISVKNNGFCGYFHDFIDRM</sequence>
<name>A0A645DKA9_9ZZZZ</name>
<dbReference type="EMBL" id="VSSQ01037236">
    <property type="protein sequence ID" value="MPM89870.1"/>
    <property type="molecule type" value="Genomic_DNA"/>
</dbReference>